<feature type="region of interest" description="Disordered" evidence="3">
    <location>
        <begin position="1"/>
        <end position="25"/>
    </location>
</feature>
<dbReference type="PANTHER" id="PTHR31147:SF66">
    <property type="entry name" value="OS05G0315700 PROTEIN"/>
    <property type="match status" value="1"/>
</dbReference>
<protein>
    <submittedName>
        <fullName evidence="4">Uncharacterized protein</fullName>
    </submittedName>
</protein>
<comment type="similarity">
    <text evidence="1">Belongs to the plant acyltransferase family.</text>
</comment>
<dbReference type="Gene3D" id="3.30.559.10">
    <property type="entry name" value="Chloramphenicol acetyltransferase-like domain"/>
    <property type="match status" value="2"/>
</dbReference>
<evidence type="ECO:0000256" key="3">
    <source>
        <dbReference type="SAM" id="MobiDB-lite"/>
    </source>
</evidence>
<dbReference type="InterPro" id="IPR023213">
    <property type="entry name" value="CAT-like_dom_sf"/>
</dbReference>
<evidence type="ECO:0000256" key="1">
    <source>
        <dbReference type="ARBA" id="ARBA00009861"/>
    </source>
</evidence>
<dbReference type="EMBL" id="JBJUIK010000017">
    <property type="protein sequence ID" value="KAL3498094.1"/>
    <property type="molecule type" value="Genomic_DNA"/>
</dbReference>
<comment type="caution">
    <text evidence="4">The sequence shown here is derived from an EMBL/GenBank/DDBJ whole genome shotgun (WGS) entry which is preliminary data.</text>
</comment>
<reference evidence="4 5" key="1">
    <citation type="submission" date="2024-11" db="EMBL/GenBank/DDBJ databases">
        <title>A near-complete genome assembly of Cinchona calisaya.</title>
        <authorList>
            <person name="Lian D.C."/>
            <person name="Zhao X.W."/>
            <person name="Wei L."/>
        </authorList>
    </citation>
    <scope>NUCLEOTIDE SEQUENCE [LARGE SCALE GENOMIC DNA]</scope>
    <source>
        <tissue evidence="4">Nenye</tissue>
    </source>
</reference>
<dbReference type="AlphaFoldDB" id="A0ABD2XXV8"/>
<proteinExistence type="inferred from homology"/>
<keyword evidence="5" id="KW-1185">Reference proteome</keyword>
<dbReference type="Pfam" id="PF02458">
    <property type="entry name" value="Transferase"/>
    <property type="match status" value="1"/>
</dbReference>
<evidence type="ECO:0000313" key="5">
    <source>
        <dbReference type="Proteomes" id="UP001630127"/>
    </source>
</evidence>
<keyword evidence="2" id="KW-0808">Transferase</keyword>
<dbReference type="InterPro" id="IPR050898">
    <property type="entry name" value="Plant_acyltransferase"/>
</dbReference>
<sequence>MEIQFSVSHKEPELIAPAKPTPQEVKELSDIDDQKGLRFHIPMIVFYNSGPRMDGMDPARILRDAISKALVYYYPFAGRLIEGPGNKLMVDCTAEGVLFREATAEVTLEQLQRVMQPPFLHSKEFLLDVPGSTEILGSPLMLIQVTSLICGGIVFAVRENHALSDGIGLVQFLNAVSQISKDPLSVPSPLPVWQRKLLNARNPPHVTCVHNEYEVGKNTNDNTKTTLDDPENLVRKGFFFGSQEIKALKKSLPPNIGISSKFDLITAFVWRSRTISLQLDPDEVVSLTCAVNLRGKSYLNLPIGYYGNVYVSPAAVSKVEMLCNNSLGYAVELLKKAKAQVDEDFFKSAIDFNVMHGKPGYSTMLKNIFVADASRTGIDVIDFGWGKPIYGGTMDGGPYPNNIIYARVRNSQGEQGIVVPVCLPNAAMKKFEEEVEKIILEPLEECNKSEHARTISRIASML</sequence>
<accession>A0ABD2XXV8</accession>
<evidence type="ECO:0000313" key="4">
    <source>
        <dbReference type="EMBL" id="KAL3498094.1"/>
    </source>
</evidence>
<organism evidence="4 5">
    <name type="scientific">Cinchona calisaya</name>
    <dbReference type="NCBI Taxonomy" id="153742"/>
    <lineage>
        <taxon>Eukaryota</taxon>
        <taxon>Viridiplantae</taxon>
        <taxon>Streptophyta</taxon>
        <taxon>Embryophyta</taxon>
        <taxon>Tracheophyta</taxon>
        <taxon>Spermatophyta</taxon>
        <taxon>Magnoliopsida</taxon>
        <taxon>eudicotyledons</taxon>
        <taxon>Gunneridae</taxon>
        <taxon>Pentapetalae</taxon>
        <taxon>asterids</taxon>
        <taxon>lamiids</taxon>
        <taxon>Gentianales</taxon>
        <taxon>Rubiaceae</taxon>
        <taxon>Cinchonoideae</taxon>
        <taxon>Cinchoneae</taxon>
        <taxon>Cinchona</taxon>
    </lineage>
</organism>
<dbReference type="GO" id="GO:0016740">
    <property type="term" value="F:transferase activity"/>
    <property type="evidence" value="ECO:0007669"/>
    <property type="project" value="UniProtKB-KW"/>
</dbReference>
<dbReference type="Proteomes" id="UP001630127">
    <property type="component" value="Unassembled WGS sequence"/>
</dbReference>
<dbReference type="PANTHER" id="PTHR31147">
    <property type="entry name" value="ACYL TRANSFERASE 4"/>
    <property type="match status" value="1"/>
</dbReference>
<gene>
    <name evidence="4" type="ORF">ACH5RR_040826</name>
</gene>
<name>A0ABD2XXV8_9GENT</name>
<evidence type="ECO:0000256" key="2">
    <source>
        <dbReference type="ARBA" id="ARBA00022679"/>
    </source>
</evidence>